<dbReference type="EMBL" id="CAKLBY020000093">
    <property type="protein sequence ID" value="CAK7925952.1"/>
    <property type="molecule type" value="Genomic_DNA"/>
</dbReference>
<dbReference type="Proteomes" id="UP001162060">
    <property type="component" value="Unassembled WGS sequence"/>
</dbReference>
<organism evidence="2 3">
    <name type="scientific">Peronospora matthiolae</name>
    <dbReference type="NCBI Taxonomy" id="2874970"/>
    <lineage>
        <taxon>Eukaryota</taxon>
        <taxon>Sar</taxon>
        <taxon>Stramenopiles</taxon>
        <taxon>Oomycota</taxon>
        <taxon>Peronosporomycetes</taxon>
        <taxon>Peronosporales</taxon>
        <taxon>Peronosporaceae</taxon>
        <taxon>Peronospora</taxon>
    </lineage>
</organism>
<protein>
    <recommendedName>
        <fullName evidence="1">Reverse transcriptase Ty1/copia-type domain-containing protein</fullName>
    </recommendedName>
</protein>
<reference evidence="2" key="1">
    <citation type="submission" date="2024-01" db="EMBL/GenBank/DDBJ databases">
        <authorList>
            <person name="Webb A."/>
        </authorList>
    </citation>
    <scope>NUCLEOTIDE SEQUENCE</scope>
    <source>
        <strain evidence="2">Pm1</strain>
    </source>
</reference>
<accession>A0AAV1TWI2</accession>
<evidence type="ECO:0000313" key="3">
    <source>
        <dbReference type="Proteomes" id="UP001162060"/>
    </source>
</evidence>
<proteinExistence type="predicted"/>
<evidence type="ECO:0000259" key="1">
    <source>
        <dbReference type="Pfam" id="PF07727"/>
    </source>
</evidence>
<evidence type="ECO:0000313" key="2">
    <source>
        <dbReference type="EMBL" id="CAK7925952.1"/>
    </source>
</evidence>
<gene>
    <name evidence="2" type="ORF">PM001_LOCUS11102</name>
</gene>
<dbReference type="PANTHER" id="PTHR11439">
    <property type="entry name" value="GAG-POL-RELATED RETROTRANSPOSON"/>
    <property type="match status" value="1"/>
</dbReference>
<sequence length="273" mass="30753">MKLRGVFRGTKLPAGQHTIGTKWVFKIEREADEPIETYKARLVAKGFKTRNDIDFTETFSPGVKYVTLRMGPVFCAVPEGVEVTEDFDCFEMVKAIYRLNKLHGYGKKFSMSSSALSDFKRPTLTHASISRSQADSACLMVYVDDVLVTGISTEMIAPIRHERLQSCHQPNGHHPSTPPSNAATNIDAPFHQAVGALLHLTTATRPDIAFTVSYVSRFMDKPQVEHWMSVKRIVRYLHGSKSHGICFKLDDKMDFYGYSDAYWAGNHVNRKST</sequence>
<comment type="caution">
    <text evidence="2">The sequence shown here is derived from an EMBL/GenBank/DDBJ whole genome shotgun (WGS) entry which is preliminary data.</text>
</comment>
<name>A0AAV1TWI2_9STRA</name>
<feature type="domain" description="Reverse transcriptase Ty1/copia-type" evidence="1">
    <location>
        <begin position="6"/>
        <end position="70"/>
    </location>
</feature>
<dbReference type="AlphaFoldDB" id="A0AAV1TWI2"/>
<dbReference type="Pfam" id="PF07727">
    <property type="entry name" value="RVT_2"/>
    <property type="match status" value="1"/>
</dbReference>
<dbReference type="InterPro" id="IPR013103">
    <property type="entry name" value="RVT_2"/>
</dbReference>
<dbReference type="PANTHER" id="PTHR11439:SF463">
    <property type="entry name" value="REVERSE TRANSCRIPTASE TY1_COPIA-TYPE DOMAIN-CONTAINING PROTEIN"/>
    <property type="match status" value="1"/>
</dbReference>